<name>X1BIJ6_9ZZZZ</name>
<proteinExistence type="predicted"/>
<organism evidence="1">
    <name type="scientific">marine sediment metagenome</name>
    <dbReference type="NCBI Taxonomy" id="412755"/>
    <lineage>
        <taxon>unclassified sequences</taxon>
        <taxon>metagenomes</taxon>
        <taxon>ecological metagenomes</taxon>
    </lineage>
</organism>
<reference evidence="1" key="1">
    <citation type="journal article" date="2014" name="Front. Microbiol.">
        <title>High frequency of phylogenetically diverse reductive dehalogenase-homologous genes in deep subseafloor sedimentary metagenomes.</title>
        <authorList>
            <person name="Kawai M."/>
            <person name="Futagami T."/>
            <person name="Toyoda A."/>
            <person name="Takaki Y."/>
            <person name="Nishi S."/>
            <person name="Hori S."/>
            <person name="Arai W."/>
            <person name="Tsubouchi T."/>
            <person name="Morono Y."/>
            <person name="Uchiyama I."/>
            <person name="Ito T."/>
            <person name="Fujiyama A."/>
            <person name="Inagaki F."/>
            <person name="Takami H."/>
        </authorList>
    </citation>
    <scope>NUCLEOTIDE SEQUENCE</scope>
    <source>
        <strain evidence="1">Expedition CK06-06</strain>
    </source>
</reference>
<evidence type="ECO:0000313" key="1">
    <source>
        <dbReference type="EMBL" id="GAG95734.1"/>
    </source>
</evidence>
<protein>
    <submittedName>
        <fullName evidence="1">Uncharacterized protein</fullName>
    </submittedName>
</protein>
<dbReference type="EMBL" id="BART01028986">
    <property type="protein sequence ID" value="GAG95734.1"/>
    <property type="molecule type" value="Genomic_DNA"/>
</dbReference>
<accession>X1BIJ6</accession>
<comment type="caution">
    <text evidence="1">The sequence shown here is derived from an EMBL/GenBank/DDBJ whole genome shotgun (WGS) entry which is preliminary data.</text>
</comment>
<sequence length="51" mass="6020">YLTRYCEISLGAPLEDSKYIIRSFNDAPPDEELYELISKDTKAYELYQPKE</sequence>
<feature type="non-terminal residue" evidence="1">
    <location>
        <position position="1"/>
    </location>
</feature>
<gene>
    <name evidence="1" type="ORF">S01H4_50976</name>
</gene>
<dbReference type="AlphaFoldDB" id="X1BIJ6"/>